<feature type="region of interest" description="Disordered" evidence="1">
    <location>
        <begin position="1"/>
        <end position="24"/>
    </location>
</feature>
<dbReference type="RefSeq" id="WP_062092601.1">
    <property type="nucleotide sequence ID" value="NZ_FCOK02000110.1"/>
</dbReference>
<evidence type="ECO:0000313" key="3">
    <source>
        <dbReference type="Proteomes" id="UP000054683"/>
    </source>
</evidence>
<dbReference type="Pfam" id="PF10009">
    <property type="entry name" value="DUF2252"/>
    <property type="match status" value="1"/>
</dbReference>
<evidence type="ECO:0000313" key="2">
    <source>
        <dbReference type="EMBL" id="SAL71118.1"/>
    </source>
</evidence>
<dbReference type="PANTHER" id="PTHR39441:SF1">
    <property type="entry name" value="DUF2252 DOMAIN-CONTAINING PROTEIN"/>
    <property type="match status" value="1"/>
</dbReference>
<sequence>MTTENKTASRMAAGKAHREQMTRSAHARIGTIDRDPIELLERNSQGRVERLIPLRYGRMMASPFTFYRGSAILQAHDLGRISNTGLVLPICGDAHLMNFGGFATPERQLVFDLNDFDEVALGPWEWDIKRLAASFMVAARHMRLSRLTGENLIESLVTQYQTRMQEYARYSALELWYERITFDRMLETAVTPERRRTLRKGMEKAASRTHDSMLDKVAEFNNETGSWTLRDMPPGMFHVHGGNTLFEPNDDWIKLGNWQALIKGMFAQYVKTLSHDRRALLKHFTAQDLAFKVVGVGSVGTRCLVLLMIDELGKPMFLQIKEARPSVIEQYFDAERLNHAGERVVRGQRVMQAASDIFLGWATGPSGRHFYFRQLRDMKLSANIELFDIDVLEGYARLCGWILARAHAKASGKAVEISAYLGQGAQFAEALVAYSKDYADQVERDFELFTQAVRTGRIVARTDEDMAADFHV</sequence>
<dbReference type="Proteomes" id="UP000054683">
    <property type="component" value="Unassembled WGS sequence"/>
</dbReference>
<evidence type="ECO:0008006" key="4">
    <source>
        <dbReference type="Google" id="ProtNLM"/>
    </source>
</evidence>
<protein>
    <recommendedName>
        <fullName evidence="4">DUF2252 domain-containing protein</fullName>
    </recommendedName>
</protein>
<reference evidence="2 3" key="1">
    <citation type="submission" date="2016-01" db="EMBL/GenBank/DDBJ databases">
        <authorList>
            <person name="Oliw E.H."/>
        </authorList>
    </citation>
    <scope>NUCLEOTIDE SEQUENCE [LARGE SCALE GENOMIC DNA]</scope>
    <source>
        <strain evidence="2">LMG 27134</strain>
    </source>
</reference>
<dbReference type="PANTHER" id="PTHR39441">
    <property type="entry name" value="DUF2252 DOMAIN-CONTAINING PROTEIN"/>
    <property type="match status" value="1"/>
</dbReference>
<dbReference type="EMBL" id="FCOK02000110">
    <property type="protein sequence ID" value="SAL71118.1"/>
    <property type="molecule type" value="Genomic_DNA"/>
</dbReference>
<dbReference type="InterPro" id="IPR018721">
    <property type="entry name" value="DUF2252"/>
</dbReference>
<gene>
    <name evidence="2" type="ORF">AWB69_08553</name>
</gene>
<proteinExistence type="predicted"/>
<dbReference type="OrthoDB" id="1491115at2"/>
<dbReference type="AlphaFoldDB" id="A0A158JQR7"/>
<evidence type="ECO:0000256" key="1">
    <source>
        <dbReference type="SAM" id="MobiDB-lite"/>
    </source>
</evidence>
<accession>A0A158JQR7</accession>
<name>A0A158JQR7_9BURK</name>
<organism evidence="2 3">
    <name type="scientific">Caballeronia udeis</name>
    <dbReference type="NCBI Taxonomy" id="1232866"/>
    <lineage>
        <taxon>Bacteria</taxon>
        <taxon>Pseudomonadati</taxon>
        <taxon>Pseudomonadota</taxon>
        <taxon>Betaproteobacteria</taxon>
        <taxon>Burkholderiales</taxon>
        <taxon>Burkholderiaceae</taxon>
        <taxon>Caballeronia</taxon>
    </lineage>
</organism>